<protein>
    <recommendedName>
        <fullName evidence="2">histidine kinase</fullName>
        <ecNumber evidence="2">2.7.13.3</ecNumber>
    </recommendedName>
</protein>
<gene>
    <name evidence="5" type="ordered locus">Halhy_3224</name>
</gene>
<dbReference type="PROSITE" id="PS50109">
    <property type="entry name" value="HIS_KIN"/>
    <property type="match status" value="1"/>
</dbReference>
<accession>F4KRZ7</accession>
<proteinExistence type="predicted"/>
<feature type="domain" description="Histidine kinase" evidence="4">
    <location>
        <begin position="561"/>
        <end position="795"/>
    </location>
</feature>
<dbReference type="EMBL" id="CP002691">
    <property type="protein sequence ID" value="AEE51084.1"/>
    <property type="molecule type" value="Genomic_DNA"/>
</dbReference>
<dbReference type="SMART" id="SM00387">
    <property type="entry name" value="HATPase_c"/>
    <property type="match status" value="1"/>
</dbReference>
<dbReference type="Proteomes" id="UP000008461">
    <property type="component" value="Chromosome"/>
</dbReference>
<dbReference type="GO" id="GO:0004673">
    <property type="term" value="F:protein histidine kinase activity"/>
    <property type="evidence" value="ECO:0007669"/>
    <property type="project" value="UniProtKB-EC"/>
</dbReference>
<dbReference type="RefSeq" id="WP_013765625.1">
    <property type="nucleotide sequence ID" value="NC_015510.1"/>
</dbReference>
<dbReference type="InterPro" id="IPR005467">
    <property type="entry name" value="His_kinase_dom"/>
</dbReference>
<dbReference type="KEGG" id="hhy:Halhy_3224"/>
<evidence type="ECO:0000256" key="1">
    <source>
        <dbReference type="ARBA" id="ARBA00000085"/>
    </source>
</evidence>
<name>F4KRZ7_HALH1</name>
<dbReference type="EC" id="2.7.13.3" evidence="2"/>
<feature type="compositionally biased region" description="Basic and acidic residues" evidence="3">
    <location>
        <begin position="479"/>
        <end position="511"/>
    </location>
</feature>
<evidence type="ECO:0000313" key="5">
    <source>
        <dbReference type="EMBL" id="AEE51084.1"/>
    </source>
</evidence>
<keyword evidence="6" id="KW-1185">Reference proteome</keyword>
<evidence type="ECO:0000256" key="3">
    <source>
        <dbReference type="SAM" id="MobiDB-lite"/>
    </source>
</evidence>
<dbReference type="SUPFAM" id="SSF55874">
    <property type="entry name" value="ATPase domain of HSP90 chaperone/DNA topoisomerase II/histidine kinase"/>
    <property type="match status" value="2"/>
</dbReference>
<dbReference type="PRINTS" id="PR00344">
    <property type="entry name" value="BCTRLSENSOR"/>
</dbReference>
<dbReference type="InterPro" id="IPR003594">
    <property type="entry name" value="HATPase_dom"/>
</dbReference>
<comment type="catalytic activity">
    <reaction evidence="1">
        <text>ATP + protein L-histidine = ADP + protein N-phospho-L-histidine.</text>
        <dbReference type="EC" id="2.7.13.3"/>
    </reaction>
</comment>
<dbReference type="Pfam" id="PF02518">
    <property type="entry name" value="HATPase_c"/>
    <property type="match status" value="1"/>
</dbReference>
<sequence length="795" mass="90952">MSKVSFSVSARTAKLIGQENFANAEGAIVELVKNGYDADAKNCIIIFQNHGHFADAPTIYIVDNGVGMDGEVIKNNWMKIGTDDKLENYLSEGGRVKTGAKGIGRFALDRLGLSSEMYTVSKEPIEGSIWKVEWSDFDRSGIAIHEVEADLENDNNLDLQSELQSQFNEFAPIANLLDDIDFSSGTILKINSLKDSWDEKTIKSLFDNLEVLIPPKEQPEFSVHLFSTGKPTDYGLVNSAYYDDFDYKISAKYSAGEAHNLEIIITRNELDNKVLEEEYSEIFEMELMKTYPYDLKTFHKKSFVLNKKLEELPGFSNVEKDLINQIGEFDFTFYFLKRKIDINDEKRFPYKSISPANRRSWLNKFGGVKIFRDDFRVRPYGEDGQDWLNLGKRQARSPGGPGQKLGGYKIGPDQIAGTVSISRISNASFQDKSGREGIQENDAFNLFINILVEIIALFERDRNIVMYCLSELAKKRFKDEEDKRKAQEEANKILEEETKSRESGESNESRTGESGSSEGQSTERERLFARTTKMFEQEIEEKNEEIRFLRGLASVGLIVSSFAHELQSLKARLVPRTDFLLREMKKYIHEKDLITVHREENPFYMVQLIKDEDQKLRHWLEYSLSSLKRDKRTRTNINIGDYFEKFQAIWSNALKQRRVKVILKGTKNPSNVIRAFEVDLDAIFNNLLSNSLTAFKQRKGIYEKEVSIDWKVKNNSIEITFTDNGCGLATEYQSEPQRIFEYNESSKRDKKGNKIGTGMGLYIVKLVVEDHNGASIKLLQVKEGFSVGISLPLRT</sequence>
<evidence type="ECO:0000259" key="4">
    <source>
        <dbReference type="PROSITE" id="PS50109"/>
    </source>
</evidence>
<evidence type="ECO:0000256" key="2">
    <source>
        <dbReference type="ARBA" id="ARBA00012438"/>
    </source>
</evidence>
<dbReference type="PANTHER" id="PTHR43065:SF42">
    <property type="entry name" value="TWO-COMPONENT SENSOR PPRA"/>
    <property type="match status" value="1"/>
</dbReference>
<keyword evidence="5" id="KW-0808">Transferase</keyword>
<organism evidence="5 6">
    <name type="scientific">Haliscomenobacter hydrossis (strain ATCC 27775 / DSM 1100 / LMG 10767 / O)</name>
    <dbReference type="NCBI Taxonomy" id="760192"/>
    <lineage>
        <taxon>Bacteria</taxon>
        <taxon>Pseudomonadati</taxon>
        <taxon>Bacteroidota</taxon>
        <taxon>Saprospiria</taxon>
        <taxon>Saprospirales</taxon>
        <taxon>Haliscomenobacteraceae</taxon>
        <taxon>Haliscomenobacter</taxon>
    </lineage>
</organism>
<dbReference type="PANTHER" id="PTHR43065">
    <property type="entry name" value="SENSOR HISTIDINE KINASE"/>
    <property type="match status" value="1"/>
</dbReference>
<evidence type="ECO:0000313" key="6">
    <source>
        <dbReference type="Proteomes" id="UP000008461"/>
    </source>
</evidence>
<dbReference type="Gene3D" id="3.30.565.10">
    <property type="entry name" value="Histidine kinase-like ATPase, C-terminal domain"/>
    <property type="match status" value="2"/>
</dbReference>
<reference evidence="5 6" key="1">
    <citation type="journal article" date="2011" name="Stand. Genomic Sci.">
        <title>Complete genome sequence of Haliscomenobacter hydrossis type strain (O).</title>
        <authorList>
            <consortium name="US DOE Joint Genome Institute (JGI-PGF)"/>
            <person name="Daligault H."/>
            <person name="Lapidus A."/>
            <person name="Zeytun A."/>
            <person name="Nolan M."/>
            <person name="Lucas S."/>
            <person name="Del Rio T.G."/>
            <person name="Tice H."/>
            <person name="Cheng J.F."/>
            <person name="Tapia R."/>
            <person name="Han C."/>
            <person name="Goodwin L."/>
            <person name="Pitluck S."/>
            <person name="Liolios K."/>
            <person name="Pagani I."/>
            <person name="Ivanova N."/>
            <person name="Huntemann M."/>
            <person name="Mavromatis K."/>
            <person name="Mikhailova N."/>
            <person name="Pati A."/>
            <person name="Chen A."/>
            <person name="Palaniappan K."/>
            <person name="Land M."/>
            <person name="Hauser L."/>
            <person name="Brambilla E.M."/>
            <person name="Rohde M."/>
            <person name="Verbarg S."/>
            <person name="Goker M."/>
            <person name="Bristow J."/>
            <person name="Eisen J.A."/>
            <person name="Markowitz V."/>
            <person name="Hugenholtz P."/>
            <person name="Kyrpides N.C."/>
            <person name="Klenk H.P."/>
            <person name="Woyke T."/>
        </authorList>
    </citation>
    <scope>NUCLEOTIDE SEQUENCE [LARGE SCALE GENOMIC DNA]</scope>
    <source>
        <strain evidence="6">ATCC 27775 / DSM 1100 / LMG 10767 / O</strain>
    </source>
</reference>
<keyword evidence="5" id="KW-0418">Kinase</keyword>
<dbReference type="eggNOG" id="COG0642">
    <property type="taxonomic scope" value="Bacteria"/>
</dbReference>
<dbReference type="STRING" id="760192.Halhy_3224"/>
<dbReference type="HOGENOM" id="CLU_012281_1_0_10"/>
<feature type="region of interest" description="Disordered" evidence="3">
    <location>
        <begin position="479"/>
        <end position="524"/>
    </location>
</feature>
<dbReference type="AlphaFoldDB" id="F4KRZ7"/>
<reference key="2">
    <citation type="submission" date="2011-04" db="EMBL/GenBank/DDBJ databases">
        <title>Complete sequence of chromosome of Haliscomenobacter hydrossis DSM 1100.</title>
        <authorList>
            <consortium name="US DOE Joint Genome Institute (JGI-PGF)"/>
            <person name="Lucas S."/>
            <person name="Han J."/>
            <person name="Lapidus A."/>
            <person name="Bruce D."/>
            <person name="Goodwin L."/>
            <person name="Pitluck S."/>
            <person name="Peters L."/>
            <person name="Kyrpides N."/>
            <person name="Mavromatis K."/>
            <person name="Ivanova N."/>
            <person name="Ovchinnikova G."/>
            <person name="Pagani I."/>
            <person name="Daligault H."/>
            <person name="Detter J.C."/>
            <person name="Han C."/>
            <person name="Land M."/>
            <person name="Hauser L."/>
            <person name="Markowitz V."/>
            <person name="Cheng J.-F."/>
            <person name="Hugenholtz P."/>
            <person name="Woyke T."/>
            <person name="Wu D."/>
            <person name="Verbarg S."/>
            <person name="Frueling A."/>
            <person name="Brambilla E."/>
            <person name="Klenk H.-P."/>
            <person name="Eisen J.A."/>
        </authorList>
    </citation>
    <scope>NUCLEOTIDE SEQUENCE</scope>
    <source>
        <strain>DSM 1100</strain>
    </source>
</reference>
<dbReference type="InterPro" id="IPR004358">
    <property type="entry name" value="Sig_transdc_His_kin-like_C"/>
</dbReference>
<dbReference type="InterPro" id="IPR036890">
    <property type="entry name" value="HATPase_C_sf"/>
</dbReference>
<dbReference type="OrthoDB" id="9816482at2"/>
<dbReference type="Pfam" id="PF13589">
    <property type="entry name" value="HATPase_c_3"/>
    <property type="match status" value="1"/>
</dbReference>